<protein>
    <recommendedName>
        <fullName evidence="3">AB hydrolase-1 domain-containing protein</fullName>
    </recommendedName>
</protein>
<dbReference type="EMBL" id="MU167288">
    <property type="protein sequence ID" value="KAG0144816.1"/>
    <property type="molecule type" value="Genomic_DNA"/>
</dbReference>
<evidence type="ECO:0000256" key="1">
    <source>
        <dbReference type="ARBA" id="ARBA00022801"/>
    </source>
</evidence>
<evidence type="ECO:0000313" key="5">
    <source>
        <dbReference type="Proteomes" id="UP000886653"/>
    </source>
</evidence>
<keyword evidence="5" id="KW-1185">Reference proteome</keyword>
<dbReference type="InterPro" id="IPR029058">
    <property type="entry name" value="AB_hydrolase_fold"/>
</dbReference>
<dbReference type="PANTHER" id="PTHR43329">
    <property type="entry name" value="EPOXIDE HYDROLASE"/>
    <property type="match status" value="1"/>
</dbReference>
<proteinExistence type="inferred from homology"/>
<keyword evidence="1" id="KW-0378">Hydrolase</keyword>
<comment type="similarity">
    <text evidence="2">Belongs to the AB hydrolase superfamily. Epoxide hydrolase family.</text>
</comment>
<name>A0A9P6TA57_9BASI</name>
<dbReference type="Gene3D" id="3.40.50.1820">
    <property type="entry name" value="alpha/beta hydrolase"/>
    <property type="match status" value="1"/>
</dbReference>
<organism evidence="4 5">
    <name type="scientific">Cronartium quercuum f. sp. fusiforme G11</name>
    <dbReference type="NCBI Taxonomy" id="708437"/>
    <lineage>
        <taxon>Eukaryota</taxon>
        <taxon>Fungi</taxon>
        <taxon>Dikarya</taxon>
        <taxon>Basidiomycota</taxon>
        <taxon>Pucciniomycotina</taxon>
        <taxon>Pucciniomycetes</taxon>
        <taxon>Pucciniales</taxon>
        <taxon>Coleosporiaceae</taxon>
        <taxon>Cronartium</taxon>
    </lineage>
</organism>
<evidence type="ECO:0000313" key="4">
    <source>
        <dbReference type="EMBL" id="KAG0144816.1"/>
    </source>
</evidence>
<dbReference type="Pfam" id="PF00561">
    <property type="entry name" value="Abhydrolase_1"/>
    <property type="match status" value="1"/>
</dbReference>
<evidence type="ECO:0000259" key="3">
    <source>
        <dbReference type="Pfam" id="PF00561"/>
    </source>
</evidence>
<dbReference type="InterPro" id="IPR000639">
    <property type="entry name" value="Epox_hydrolase-like"/>
</dbReference>
<dbReference type="SUPFAM" id="SSF53474">
    <property type="entry name" value="alpha/beta-Hydrolases"/>
    <property type="match status" value="1"/>
</dbReference>
<comment type="caution">
    <text evidence="4">The sequence shown here is derived from an EMBL/GenBank/DDBJ whole genome shotgun (WGS) entry which is preliminary data.</text>
</comment>
<dbReference type="Proteomes" id="UP000886653">
    <property type="component" value="Unassembled WGS sequence"/>
</dbReference>
<dbReference type="InterPro" id="IPR000073">
    <property type="entry name" value="AB_hydrolase_1"/>
</dbReference>
<dbReference type="GO" id="GO:0016787">
    <property type="term" value="F:hydrolase activity"/>
    <property type="evidence" value="ECO:0007669"/>
    <property type="project" value="UniProtKB-KW"/>
</dbReference>
<accession>A0A9P6TA57</accession>
<dbReference type="AlphaFoldDB" id="A0A9P6TA57"/>
<sequence length="359" mass="40879">MHLTDFTWKDYKISTGFNYRYIDQAPDIGIHQVGVVLCFHGFPDFAYGWRYQIKELTKRGYRVIAPDQLGCGGTSKPDGRLDLKPYSLRAACNAANEILEHEGIHENIIVLGHDWGGAIAWKFIQYFSHRVKCFVSLCTPPTPAAQEGDPKPTWDEVIKSSPTFAYQIWLSSPEADIKVKNNIGPFMQLGYWRTWHDVDYPDDGKWAKVEGELERIYDEKLPCLKKAKPANDEMQAYVDVFEKGGLSGPLNWYKTRFVNYDEDIEFHLPVEFPCSPPCLWLAAGDDMALPPDIIPDKVLHRLFPGGNICKKVAPKGDHWLLQDPRVREGVVQTVADFVDSHVHGHVKTQPSVHDLEHAY</sequence>
<gene>
    <name evidence="4" type="ORF">CROQUDRAFT_607050</name>
</gene>
<evidence type="ECO:0000256" key="2">
    <source>
        <dbReference type="ARBA" id="ARBA00038334"/>
    </source>
</evidence>
<reference evidence="4" key="1">
    <citation type="submission" date="2013-11" db="EMBL/GenBank/DDBJ databases">
        <title>Genome sequence of the fusiform rust pathogen reveals effectors for host alternation and coevolution with pine.</title>
        <authorList>
            <consortium name="DOE Joint Genome Institute"/>
            <person name="Smith K."/>
            <person name="Pendleton A."/>
            <person name="Kubisiak T."/>
            <person name="Anderson C."/>
            <person name="Salamov A."/>
            <person name="Aerts A."/>
            <person name="Riley R."/>
            <person name="Clum A."/>
            <person name="Lindquist E."/>
            <person name="Ence D."/>
            <person name="Campbell M."/>
            <person name="Kronenberg Z."/>
            <person name="Feau N."/>
            <person name="Dhillon B."/>
            <person name="Hamelin R."/>
            <person name="Burleigh J."/>
            <person name="Smith J."/>
            <person name="Yandell M."/>
            <person name="Nelson C."/>
            <person name="Grigoriev I."/>
            <person name="Davis J."/>
        </authorList>
    </citation>
    <scope>NUCLEOTIDE SEQUENCE</scope>
    <source>
        <strain evidence="4">G11</strain>
    </source>
</reference>
<dbReference type="PRINTS" id="PR00412">
    <property type="entry name" value="EPOXHYDRLASE"/>
</dbReference>
<dbReference type="PRINTS" id="PR00111">
    <property type="entry name" value="ABHYDROLASE"/>
</dbReference>
<feature type="domain" description="AB hydrolase-1" evidence="3">
    <location>
        <begin position="35"/>
        <end position="155"/>
    </location>
</feature>
<dbReference type="OrthoDB" id="284184at2759"/>